<feature type="transmembrane region" description="Helical" evidence="5">
    <location>
        <begin position="20"/>
        <end position="43"/>
    </location>
</feature>
<dbReference type="InterPro" id="IPR059112">
    <property type="entry name" value="CysZ/EI24"/>
</dbReference>
<evidence type="ECO:0000313" key="6">
    <source>
        <dbReference type="EMBL" id="ASG19458.1"/>
    </source>
</evidence>
<gene>
    <name evidence="6" type="ORF">Y958_00425</name>
</gene>
<feature type="transmembrane region" description="Helical" evidence="5">
    <location>
        <begin position="115"/>
        <end position="135"/>
    </location>
</feature>
<evidence type="ECO:0000256" key="3">
    <source>
        <dbReference type="ARBA" id="ARBA00022989"/>
    </source>
</evidence>
<evidence type="ECO:0000256" key="5">
    <source>
        <dbReference type="SAM" id="Phobius"/>
    </source>
</evidence>
<dbReference type="EMBL" id="CP022110">
    <property type="protein sequence ID" value="ASG19458.1"/>
    <property type="molecule type" value="Genomic_DNA"/>
</dbReference>
<feature type="transmembrane region" description="Helical" evidence="5">
    <location>
        <begin position="141"/>
        <end position="157"/>
    </location>
</feature>
<dbReference type="Proteomes" id="UP000197153">
    <property type="component" value="Chromosome 1"/>
</dbReference>
<keyword evidence="4 5" id="KW-0472">Membrane</keyword>
<evidence type="ECO:0000256" key="2">
    <source>
        <dbReference type="ARBA" id="ARBA00022692"/>
    </source>
</evidence>
<reference evidence="6 7" key="1">
    <citation type="submission" date="2017-06" db="EMBL/GenBank/DDBJ databases">
        <title>Complete genome sequence of Nitrospirillum amazonense strain CBAmC, an endophytic nitrogen-fixing and plant growth-promoting bacterium, isolated from sugarcane.</title>
        <authorList>
            <person name="Schwab S."/>
            <person name="dos Santos Teixeira K.R."/>
            <person name="Simoes Araujo J.L."/>
            <person name="Soares Vidal M."/>
            <person name="Borges de Freitas H.R."/>
            <person name="Rivello Crivelaro A.L."/>
            <person name="Bueno de Camargo Nunes A."/>
            <person name="dos Santos C.M."/>
            <person name="Palmeira da Silva Rosa D."/>
            <person name="da Silva Padilha D."/>
            <person name="da Silva E."/>
            <person name="Araujo Terra L."/>
            <person name="Soares Mendes V."/>
            <person name="Farinelli L."/>
            <person name="Magalhaes Cruz L."/>
            <person name="Baldani J.I."/>
        </authorList>
    </citation>
    <scope>NUCLEOTIDE SEQUENCE [LARGE SCALE GENOMIC DNA]</scope>
    <source>
        <strain evidence="6 7">CBAmC</strain>
    </source>
</reference>
<dbReference type="AlphaFoldDB" id="A0A248JN12"/>
<protein>
    <recommendedName>
        <fullName evidence="8">Cysteine biosynthesis protein CysZ</fullName>
    </recommendedName>
</protein>
<keyword evidence="7" id="KW-1185">Reference proteome</keyword>
<name>A0A248JN12_9PROT</name>
<evidence type="ECO:0000256" key="1">
    <source>
        <dbReference type="ARBA" id="ARBA00004141"/>
    </source>
</evidence>
<evidence type="ECO:0000313" key="7">
    <source>
        <dbReference type="Proteomes" id="UP000197153"/>
    </source>
</evidence>
<feature type="transmembrane region" description="Helical" evidence="5">
    <location>
        <begin position="63"/>
        <end position="86"/>
    </location>
</feature>
<evidence type="ECO:0008006" key="8">
    <source>
        <dbReference type="Google" id="ProtNLM"/>
    </source>
</evidence>
<accession>A0A248JN12</accession>
<comment type="subcellular location">
    <subcellularLocation>
        <location evidence="1">Membrane</location>
        <topology evidence="1">Multi-pass membrane protein</topology>
    </subcellularLocation>
</comment>
<feature type="transmembrane region" description="Helical" evidence="5">
    <location>
        <begin position="177"/>
        <end position="194"/>
    </location>
</feature>
<organism evidence="6 7">
    <name type="scientific">Nitrospirillum viridazoti CBAmc</name>
    <dbReference type="NCBI Taxonomy" id="1441467"/>
    <lineage>
        <taxon>Bacteria</taxon>
        <taxon>Pseudomonadati</taxon>
        <taxon>Pseudomonadota</taxon>
        <taxon>Alphaproteobacteria</taxon>
        <taxon>Rhodospirillales</taxon>
        <taxon>Azospirillaceae</taxon>
        <taxon>Nitrospirillum</taxon>
        <taxon>Nitrospirillum viridazoti</taxon>
    </lineage>
</organism>
<sequence>MIRALFRTLAQAFDPALLRVMARSFILTLLSFIVLGVAVSWGLDRLHPTGKAWLDPLVTVAGALGVVALAWYFFLVVVAAIAGMLLEPVARAVERRWYPTLPPPRDAGVVEEAAIALRFTALLIIVNVAVLPLWLLPPVGAVAYPLANGFLLGRQYFDQVAVRRMPPDQARLLRLRYRGRIFCAGLIIAFISLLPVVNLFAPVLATAFMLHLFGGFLPTGGTRSPLPVAPRANS</sequence>
<keyword evidence="2 5" id="KW-0812">Transmembrane</keyword>
<proteinExistence type="predicted"/>
<dbReference type="RefSeq" id="WP_088870466.1">
    <property type="nucleotide sequence ID" value="NZ_CP022110.1"/>
</dbReference>
<dbReference type="Pfam" id="PF07264">
    <property type="entry name" value="EI24"/>
    <property type="match status" value="1"/>
</dbReference>
<dbReference type="KEGG" id="nao:Y958_00425"/>
<keyword evidence="3 5" id="KW-1133">Transmembrane helix</keyword>
<evidence type="ECO:0000256" key="4">
    <source>
        <dbReference type="ARBA" id="ARBA00023136"/>
    </source>
</evidence>